<name>A0A8R2D2G9_ACYPI</name>
<organism evidence="2 3">
    <name type="scientific">Acyrthosiphon pisum</name>
    <name type="common">Pea aphid</name>
    <dbReference type="NCBI Taxonomy" id="7029"/>
    <lineage>
        <taxon>Eukaryota</taxon>
        <taxon>Metazoa</taxon>
        <taxon>Ecdysozoa</taxon>
        <taxon>Arthropoda</taxon>
        <taxon>Hexapoda</taxon>
        <taxon>Insecta</taxon>
        <taxon>Pterygota</taxon>
        <taxon>Neoptera</taxon>
        <taxon>Paraneoptera</taxon>
        <taxon>Hemiptera</taxon>
        <taxon>Sternorrhyncha</taxon>
        <taxon>Aphidomorpha</taxon>
        <taxon>Aphidoidea</taxon>
        <taxon>Aphididae</taxon>
        <taxon>Macrosiphini</taxon>
        <taxon>Acyrthosiphon</taxon>
    </lineage>
</organism>
<dbReference type="GeneID" id="100165744"/>
<feature type="compositionally biased region" description="Basic and acidic residues" evidence="1">
    <location>
        <begin position="20"/>
        <end position="37"/>
    </location>
</feature>
<sequence>MSVLDSEASPEQSTKPTKRSKNDTFEESILKELRESRPVAPTRAPPTNEENGDLHFCKYLAHLMKNMTEKKKLRLQSQFICQVIDSLED</sequence>
<accession>A0A8R2D2G9</accession>
<evidence type="ECO:0000256" key="1">
    <source>
        <dbReference type="SAM" id="MobiDB-lite"/>
    </source>
</evidence>
<evidence type="ECO:0000313" key="3">
    <source>
        <dbReference type="Proteomes" id="UP000007819"/>
    </source>
</evidence>
<dbReference type="Proteomes" id="UP000007819">
    <property type="component" value="Chromosome A2"/>
</dbReference>
<evidence type="ECO:0008006" key="4">
    <source>
        <dbReference type="Google" id="ProtNLM"/>
    </source>
</evidence>
<protein>
    <recommendedName>
        <fullName evidence="4">BESS domain-containing protein</fullName>
    </recommendedName>
</protein>
<dbReference type="OrthoDB" id="10273779at2759"/>
<dbReference type="KEGG" id="api:100165744"/>
<dbReference type="EnsemblMetazoa" id="XM_016802772.2">
    <property type="protein sequence ID" value="XP_016658261.1"/>
    <property type="gene ID" value="LOC100165744"/>
</dbReference>
<feature type="region of interest" description="Disordered" evidence="1">
    <location>
        <begin position="1"/>
        <end position="52"/>
    </location>
</feature>
<evidence type="ECO:0000313" key="2">
    <source>
        <dbReference type="EnsemblMetazoa" id="XP_016658261.1"/>
    </source>
</evidence>
<keyword evidence="3" id="KW-1185">Reference proteome</keyword>
<reference evidence="2" key="2">
    <citation type="submission" date="2022-06" db="UniProtKB">
        <authorList>
            <consortium name="EnsemblMetazoa"/>
        </authorList>
    </citation>
    <scope>IDENTIFICATION</scope>
</reference>
<dbReference type="RefSeq" id="XP_016658261.1">
    <property type="nucleotide sequence ID" value="XM_016802772.2"/>
</dbReference>
<dbReference type="AlphaFoldDB" id="A0A8R2D2G9"/>
<proteinExistence type="predicted"/>
<reference evidence="3" key="1">
    <citation type="submission" date="2010-06" db="EMBL/GenBank/DDBJ databases">
        <authorList>
            <person name="Jiang H."/>
            <person name="Abraham K."/>
            <person name="Ali S."/>
            <person name="Alsbrooks S.L."/>
            <person name="Anim B.N."/>
            <person name="Anosike U.S."/>
            <person name="Attaway T."/>
            <person name="Bandaranaike D.P."/>
            <person name="Battles P.K."/>
            <person name="Bell S.N."/>
            <person name="Bell A.V."/>
            <person name="Beltran B."/>
            <person name="Bickham C."/>
            <person name="Bustamante Y."/>
            <person name="Caleb T."/>
            <person name="Canada A."/>
            <person name="Cardenas V."/>
            <person name="Carter K."/>
            <person name="Chacko J."/>
            <person name="Chandrabose M.N."/>
            <person name="Chavez D."/>
            <person name="Chavez A."/>
            <person name="Chen L."/>
            <person name="Chu H.-S."/>
            <person name="Claassen K.J."/>
            <person name="Cockrell R."/>
            <person name="Collins M."/>
            <person name="Cooper J.A."/>
            <person name="Cree A."/>
            <person name="Curry S.M."/>
            <person name="Da Y."/>
            <person name="Dao M.D."/>
            <person name="Das B."/>
            <person name="Davila M.-L."/>
            <person name="Davy-Carroll L."/>
            <person name="Denson S."/>
            <person name="Dinh H."/>
            <person name="Ebong V.E."/>
            <person name="Edwards J.R."/>
            <person name="Egan A."/>
            <person name="El-Daye J."/>
            <person name="Escobedo L."/>
            <person name="Fernandez S."/>
            <person name="Fernando P.R."/>
            <person name="Flagg N."/>
            <person name="Forbes L.D."/>
            <person name="Fowler R.G."/>
            <person name="Fu Q."/>
            <person name="Gabisi R.A."/>
            <person name="Ganer J."/>
            <person name="Garbino Pronczuk A."/>
            <person name="Garcia R.M."/>
            <person name="Garner T."/>
            <person name="Garrett T.E."/>
            <person name="Gonzalez D.A."/>
            <person name="Hamid H."/>
            <person name="Hawkins E.S."/>
            <person name="Hirani K."/>
            <person name="Hogues M.E."/>
            <person name="Hollins B."/>
            <person name="Hsiao C.-H."/>
            <person name="Jabil R."/>
            <person name="James M.L."/>
            <person name="Jhangiani S.N."/>
            <person name="Johnson B."/>
            <person name="Johnson Q."/>
            <person name="Joshi V."/>
            <person name="Kalu J.B."/>
            <person name="Kam C."/>
            <person name="Kashfia A."/>
            <person name="Keebler J."/>
            <person name="Kisamo H."/>
            <person name="Kovar C.L."/>
            <person name="Lago L.A."/>
            <person name="Lai C.-Y."/>
            <person name="Laidlaw J."/>
            <person name="Lara F."/>
            <person name="Le T.-K."/>
            <person name="Lee S.L."/>
            <person name="Legall F.H."/>
            <person name="Lemon S.J."/>
            <person name="Lewis L.R."/>
            <person name="Li B."/>
            <person name="Liu Y."/>
            <person name="Liu Y.-S."/>
            <person name="Lopez J."/>
            <person name="Lozado R.J."/>
            <person name="Lu J."/>
            <person name="Madu R.C."/>
            <person name="Maheshwari M."/>
            <person name="Maheshwari R."/>
            <person name="Malloy K."/>
            <person name="Martinez E."/>
            <person name="Mathew T."/>
            <person name="Mercado I.C."/>
            <person name="Mercado C."/>
            <person name="Meyer B."/>
            <person name="Montgomery K."/>
            <person name="Morgan M.B."/>
            <person name="Munidasa M."/>
            <person name="Nazareth L.V."/>
            <person name="Nelson J."/>
            <person name="Ng B.M."/>
            <person name="Nguyen N.B."/>
            <person name="Nguyen P.Q."/>
            <person name="Nguyen T."/>
            <person name="Obregon M."/>
            <person name="Okwuonu G.O."/>
            <person name="Onwere C.G."/>
            <person name="Orozco G."/>
            <person name="Parra A."/>
            <person name="Patel S."/>
            <person name="Patil S."/>
            <person name="Perez A."/>
            <person name="Perez Y."/>
            <person name="Pham C."/>
            <person name="Primus E.L."/>
            <person name="Pu L.-L."/>
            <person name="Puazo M."/>
            <person name="Qin X."/>
            <person name="Quiroz J.B."/>
            <person name="Reese J."/>
            <person name="Richards S."/>
            <person name="Rives C.M."/>
            <person name="Robberts R."/>
            <person name="Ruiz S.J."/>
            <person name="Ruiz M.J."/>
            <person name="Santibanez J."/>
            <person name="Schneider B.W."/>
            <person name="Sisson I."/>
            <person name="Smith M."/>
            <person name="Sodergren E."/>
            <person name="Song X.-Z."/>
            <person name="Song B.B."/>
            <person name="Summersgill H."/>
            <person name="Thelus R."/>
            <person name="Thornton R.D."/>
            <person name="Trejos Z.Y."/>
            <person name="Usmani K."/>
            <person name="Vattathil S."/>
            <person name="Villasana D."/>
            <person name="Walker D.L."/>
            <person name="Wang S."/>
            <person name="Wang K."/>
            <person name="White C.S."/>
            <person name="Williams A.C."/>
            <person name="Williamson J."/>
            <person name="Wilson K."/>
            <person name="Woghiren I.O."/>
            <person name="Woodworth J.R."/>
            <person name="Worley K.C."/>
            <person name="Wright R.A."/>
            <person name="Wu W."/>
            <person name="Young L."/>
            <person name="Zhang L."/>
            <person name="Zhang J."/>
            <person name="Zhu Y."/>
            <person name="Muzny D.M."/>
            <person name="Weinstock G."/>
            <person name="Gibbs R.A."/>
        </authorList>
    </citation>
    <scope>NUCLEOTIDE SEQUENCE [LARGE SCALE GENOMIC DNA]</scope>
    <source>
        <strain evidence="3">LSR1</strain>
    </source>
</reference>